<evidence type="ECO:0000313" key="1">
    <source>
        <dbReference type="EMBL" id="OLP07594.1"/>
    </source>
</evidence>
<protein>
    <submittedName>
        <fullName evidence="1">Uncharacterized protein</fullName>
    </submittedName>
</protein>
<dbReference type="Proteomes" id="UP000185911">
    <property type="component" value="Unassembled WGS sequence"/>
</dbReference>
<gene>
    <name evidence="1" type="ORF">BLL52_1424</name>
</gene>
<keyword evidence="2" id="KW-1185">Reference proteome</keyword>
<reference evidence="1 2" key="1">
    <citation type="submission" date="2017-01" db="EMBL/GenBank/DDBJ databases">
        <title>Genome sequence of Rhodoferax antarcticus ANT.BR, a psychrophilic purple nonsulfur bacterium from an Antarctic microbial mat.</title>
        <authorList>
            <person name="Baker J."/>
            <person name="Riester C."/>
            <person name="Skinner B."/>
            <person name="Newell A."/>
            <person name="Swingley W."/>
            <person name="Madigan M."/>
            <person name="Jung D."/>
            <person name="Asao M."/>
            <person name="Chen M."/>
            <person name="Loughlin P."/>
            <person name="Pan H."/>
            <person name="Lin S."/>
            <person name="Li N."/>
            <person name="Shaw J."/>
            <person name="Prado M."/>
            <person name="Sherman C."/>
            <person name="Li X."/>
            <person name="Tang J."/>
            <person name="Blankenship R."/>
            <person name="Zhao T."/>
            <person name="Touchman J."/>
            <person name="Sattley M."/>
        </authorList>
    </citation>
    <scope>NUCLEOTIDE SEQUENCE [LARGE SCALE GENOMIC DNA]</scope>
    <source>
        <strain evidence="1 2">ANT.BR</strain>
    </source>
</reference>
<organism evidence="1 2">
    <name type="scientific">Rhodoferax antarcticus ANT.BR</name>
    <dbReference type="NCBI Taxonomy" id="1111071"/>
    <lineage>
        <taxon>Bacteria</taxon>
        <taxon>Pseudomonadati</taxon>
        <taxon>Pseudomonadota</taxon>
        <taxon>Betaproteobacteria</taxon>
        <taxon>Burkholderiales</taxon>
        <taxon>Comamonadaceae</taxon>
        <taxon>Rhodoferax</taxon>
    </lineage>
</organism>
<proteinExistence type="predicted"/>
<sequence length="44" mass="5171">MRFFQRQLQLPHKVKPTFFCHKIYSKCCDSVGFFVFPSSLGDLS</sequence>
<dbReference type="AlphaFoldDB" id="A0A1Q8YHQ7"/>
<dbReference type="EMBL" id="MSYM01000008">
    <property type="protein sequence ID" value="OLP07594.1"/>
    <property type="molecule type" value="Genomic_DNA"/>
</dbReference>
<accession>A0A1Q8YHQ7</accession>
<name>A0A1Q8YHQ7_9BURK</name>
<evidence type="ECO:0000313" key="2">
    <source>
        <dbReference type="Proteomes" id="UP000185911"/>
    </source>
</evidence>
<comment type="caution">
    <text evidence="1">The sequence shown here is derived from an EMBL/GenBank/DDBJ whole genome shotgun (WGS) entry which is preliminary data.</text>
</comment>